<organism evidence="1 2">
    <name type="scientific">Spermophilus dauricus</name>
    <name type="common">Daurian ground squirrel</name>
    <dbReference type="NCBI Taxonomy" id="99837"/>
    <lineage>
        <taxon>Eukaryota</taxon>
        <taxon>Metazoa</taxon>
        <taxon>Chordata</taxon>
        <taxon>Craniata</taxon>
        <taxon>Vertebrata</taxon>
        <taxon>Euteleostomi</taxon>
        <taxon>Mammalia</taxon>
        <taxon>Eutheria</taxon>
        <taxon>Euarchontoglires</taxon>
        <taxon>Glires</taxon>
        <taxon>Rodentia</taxon>
        <taxon>Sciuromorpha</taxon>
        <taxon>Sciuridae</taxon>
        <taxon>Xerinae</taxon>
        <taxon>Marmotini</taxon>
        <taxon>Spermophilus</taxon>
    </lineage>
</organism>
<reference evidence="1" key="1">
    <citation type="submission" date="2025-08" db="UniProtKB">
        <authorList>
            <consortium name="Ensembl"/>
        </authorList>
    </citation>
    <scope>IDENTIFICATION</scope>
</reference>
<name>A0A8C9UU67_SPEDA</name>
<proteinExistence type="predicted"/>
<evidence type="ECO:0008006" key="3">
    <source>
        <dbReference type="Google" id="ProtNLM"/>
    </source>
</evidence>
<evidence type="ECO:0000313" key="2">
    <source>
        <dbReference type="Proteomes" id="UP000694422"/>
    </source>
</evidence>
<dbReference type="Ensembl" id="ENSSDAT00000025924.1">
    <property type="protein sequence ID" value="ENSSDAP00000022681.1"/>
    <property type="gene ID" value="ENSSDAG00000020616.1"/>
</dbReference>
<dbReference type="Proteomes" id="UP000694422">
    <property type="component" value="Unplaced"/>
</dbReference>
<dbReference type="AlphaFoldDB" id="A0A8C9UU67"/>
<protein>
    <recommendedName>
        <fullName evidence="3">Interferon-induced very large GTPase 1-like</fullName>
    </recommendedName>
</protein>
<evidence type="ECO:0000313" key="1">
    <source>
        <dbReference type="Ensembl" id="ENSSDAP00000022681.1"/>
    </source>
</evidence>
<keyword evidence="2" id="KW-1185">Reference proteome</keyword>
<reference evidence="1" key="2">
    <citation type="submission" date="2025-09" db="UniProtKB">
        <authorList>
            <consortium name="Ensembl"/>
        </authorList>
    </citation>
    <scope>IDENTIFICATION</scope>
</reference>
<accession>A0A8C9UU67</accession>
<sequence>MDTTEHTSDEPLLRGKRRQDLQEMLRQVGLDIEYWLPKLQQDLGLTCPQVIQYLTEKDLQKLKSQVQHPWEKRALEKLVALSHSNSHPEFQESPVEMIMKKQKQAEQLLQELGNFLLEGRPRQEEAVRKKEAELRQAMEIPEEYWPVPEKPLREVMEIMKKQLSPKEQTLSHRQNLPDRDLIRWASGGLALQGVYQTGNQMDLIQKREELLSIPRDFSLFGPQQSTRMETKQFTSFQEESMFTQTIEKMGFSVSASAYGGGWGIPIEIGMNKSKHSESKETQQASSECTYFCSTKFCYVPLASCYFHMNELQLSKPALQELKYMEVVLDQRADTDNVSLLKQRTEIFFHRFGSHVNQALSPDESKFKKFRVKRVILSLSLGNIYPFPIPSFCFNKYILIV</sequence>